<dbReference type="PANTHER" id="PTHR10196">
    <property type="entry name" value="SUGAR KINASE"/>
    <property type="match status" value="1"/>
</dbReference>
<gene>
    <name evidence="10" type="ordered locus">MROS_0090</name>
</gene>
<dbReference type="GO" id="GO:0008993">
    <property type="term" value="F:rhamnulokinase activity"/>
    <property type="evidence" value="ECO:0007669"/>
    <property type="project" value="InterPro"/>
</dbReference>
<name>I6ZMU0_MELRP</name>
<feature type="domain" description="Carbohydrate kinase FGGY C-terminal" evidence="9">
    <location>
        <begin position="258"/>
        <end position="449"/>
    </location>
</feature>
<dbReference type="PATRIC" id="fig|1191523.3.peg.93"/>
<evidence type="ECO:0000256" key="1">
    <source>
        <dbReference type="ARBA" id="ARBA00009156"/>
    </source>
</evidence>
<dbReference type="GO" id="GO:0005524">
    <property type="term" value="F:ATP binding"/>
    <property type="evidence" value="ECO:0007669"/>
    <property type="project" value="UniProtKB-KW"/>
</dbReference>
<accession>I6ZMU0</accession>
<protein>
    <submittedName>
        <fullName evidence="10">Carbohydrate kinase FGGY</fullName>
    </submittedName>
</protein>
<dbReference type="GO" id="GO:0004370">
    <property type="term" value="F:glycerol kinase activity"/>
    <property type="evidence" value="ECO:0007669"/>
    <property type="project" value="TreeGrafter"/>
</dbReference>
<dbReference type="Gene3D" id="3.30.420.40">
    <property type="match status" value="2"/>
</dbReference>
<dbReference type="HOGENOM" id="CLU_039395_0_1_10"/>
<keyword evidence="7" id="KW-0684">Rhamnose metabolism</keyword>
<evidence type="ECO:0000259" key="9">
    <source>
        <dbReference type="Pfam" id="PF02782"/>
    </source>
</evidence>
<dbReference type="eggNOG" id="COG1070">
    <property type="taxonomic scope" value="Bacteria"/>
</dbReference>
<keyword evidence="11" id="KW-1185">Reference proteome</keyword>
<dbReference type="InterPro" id="IPR043129">
    <property type="entry name" value="ATPase_NBD"/>
</dbReference>
<dbReference type="InterPro" id="IPR018484">
    <property type="entry name" value="FGGY_N"/>
</dbReference>
<dbReference type="GO" id="GO:0019301">
    <property type="term" value="P:rhamnose catabolic process"/>
    <property type="evidence" value="ECO:0007669"/>
    <property type="project" value="InterPro"/>
</dbReference>
<evidence type="ECO:0000256" key="4">
    <source>
        <dbReference type="ARBA" id="ARBA00022777"/>
    </source>
</evidence>
<dbReference type="Proteomes" id="UP000009011">
    <property type="component" value="Chromosome"/>
</dbReference>
<keyword evidence="3" id="KW-0547">Nucleotide-binding</keyword>
<organism evidence="10 11">
    <name type="scientific">Melioribacter roseus (strain DSM 23840 / JCM 17771 / VKM B-2668 / P3M-2)</name>
    <dbReference type="NCBI Taxonomy" id="1191523"/>
    <lineage>
        <taxon>Bacteria</taxon>
        <taxon>Pseudomonadati</taxon>
        <taxon>Ignavibacteriota</taxon>
        <taxon>Ignavibacteria</taxon>
        <taxon>Ignavibacteriales</taxon>
        <taxon>Melioribacteraceae</taxon>
        <taxon>Melioribacter</taxon>
    </lineage>
</organism>
<dbReference type="PANTHER" id="PTHR10196:SF93">
    <property type="entry name" value="L-RHAMNULOKINASE"/>
    <property type="match status" value="1"/>
</dbReference>
<dbReference type="InterPro" id="IPR018485">
    <property type="entry name" value="FGGY_C"/>
</dbReference>
<evidence type="ECO:0000256" key="2">
    <source>
        <dbReference type="ARBA" id="ARBA00022679"/>
    </source>
</evidence>
<proteinExistence type="inferred from homology"/>
<keyword evidence="4 10" id="KW-0418">Kinase</keyword>
<dbReference type="STRING" id="1191523.MROS_0090"/>
<evidence type="ECO:0000313" key="10">
    <source>
        <dbReference type="EMBL" id="AFN73334.1"/>
    </source>
</evidence>
<dbReference type="AlphaFoldDB" id="I6ZMU0"/>
<evidence type="ECO:0000256" key="7">
    <source>
        <dbReference type="ARBA" id="ARBA00023308"/>
    </source>
</evidence>
<dbReference type="EMBL" id="CP003557">
    <property type="protein sequence ID" value="AFN73334.1"/>
    <property type="molecule type" value="Genomic_DNA"/>
</dbReference>
<keyword evidence="6" id="KW-1015">Disulfide bond</keyword>
<dbReference type="CDD" id="cd07771">
    <property type="entry name" value="ASKHA_NBD_FGGY_RhaB-like"/>
    <property type="match status" value="1"/>
</dbReference>
<evidence type="ECO:0000256" key="3">
    <source>
        <dbReference type="ARBA" id="ARBA00022741"/>
    </source>
</evidence>
<reference evidence="10 11" key="1">
    <citation type="journal article" date="2013" name="PLoS ONE">
        <title>Genomic analysis of Melioribacter roseus, facultatively anaerobic organotrophic bacterium representing a novel deep lineage within Bacteriodetes/Chlorobi group.</title>
        <authorList>
            <person name="Kadnikov V.V."/>
            <person name="Mardanov A.V."/>
            <person name="Podosokorskaya O.A."/>
            <person name="Gavrilov S.N."/>
            <person name="Kublanov I.V."/>
            <person name="Beletsky A.V."/>
            <person name="Bonch-Osmolovskaya E.A."/>
            <person name="Ravin N.V."/>
        </authorList>
    </citation>
    <scope>NUCLEOTIDE SEQUENCE [LARGE SCALE GENOMIC DNA]</scope>
    <source>
        <strain evidence="11">JCM 17771 / P3M-2</strain>
    </source>
</reference>
<dbReference type="PIRSF" id="PIRSF000538">
    <property type="entry name" value="GlpK"/>
    <property type="match status" value="1"/>
</dbReference>
<dbReference type="OrthoDB" id="9805576at2"/>
<dbReference type="SUPFAM" id="SSF53067">
    <property type="entry name" value="Actin-like ATPase domain"/>
    <property type="match status" value="2"/>
</dbReference>
<comment type="similarity">
    <text evidence="1">Belongs to the FGGY kinase family.</text>
</comment>
<evidence type="ECO:0000256" key="6">
    <source>
        <dbReference type="ARBA" id="ARBA00023157"/>
    </source>
</evidence>
<sequence length="493" mass="55598">MDEKKFIAFDLGAESGRCMVGLLNNQKVSLYETHRFRTPSIKYDYGFHWDILVIYEEIIEGLKRAKKEFGNHFDGIGIDTWGVDYVLLDSENRLLGYPYHYRDDRTDNMMEETFKIIPKEKIYKSTGIQFVQINTIYQLLSEQKRKTNLLNVADKILMIPDFLNFLLTGRKVSEYTIASTSGLVNPSTRNWSWEITEALGFKKSIFPELIEPGKVLGPISSSTARLTQLDPDISVIATACHDTASAVVGVPAQGGNWAYLSSGTWSLMGVELDRPVLSEEALGNNFTNEGGFNNTIRFLKNILGLWPIQECKRYWDEKEEKEFAYAELTDKAEKYGASGAWVDLSDARFLKAGNMPEKIIAFLKETGQKHDNDMGFVIRVIIESLAYSYRDTLRKIESVVGKKIERLHVVGGGIQNELLTQLTADATGCEVVAGPVEGAVLGNIGVQAISKGIVENLNEWRKIVGNSCDLKTYLPKNKNYFDENTGRYNKILR</sequence>
<dbReference type="RefSeq" id="WP_014854771.1">
    <property type="nucleotide sequence ID" value="NC_018178.1"/>
</dbReference>
<evidence type="ECO:0000256" key="5">
    <source>
        <dbReference type="ARBA" id="ARBA00022840"/>
    </source>
</evidence>
<dbReference type="InterPro" id="IPR013449">
    <property type="entry name" value="Rhamnulokinase"/>
</dbReference>
<keyword evidence="5" id="KW-0067">ATP-binding</keyword>
<evidence type="ECO:0000259" key="8">
    <source>
        <dbReference type="Pfam" id="PF00370"/>
    </source>
</evidence>
<evidence type="ECO:0000313" key="11">
    <source>
        <dbReference type="Proteomes" id="UP000009011"/>
    </source>
</evidence>
<keyword evidence="2" id="KW-0808">Transferase</keyword>
<dbReference type="Pfam" id="PF00370">
    <property type="entry name" value="FGGY_N"/>
    <property type="match status" value="1"/>
</dbReference>
<dbReference type="GO" id="GO:0006071">
    <property type="term" value="P:glycerol metabolic process"/>
    <property type="evidence" value="ECO:0007669"/>
    <property type="project" value="TreeGrafter"/>
</dbReference>
<dbReference type="KEGG" id="mro:MROS_0090"/>
<dbReference type="GO" id="GO:0005829">
    <property type="term" value="C:cytosol"/>
    <property type="evidence" value="ECO:0007669"/>
    <property type="project" value="TreeGrafter"/>
</dbReference>
<dbReference type="InterPro" id="IPR000577">
    <property type="entry name" value="Carb_kinase_FGGY"/>
</dbReference>
<dbReference type="Pfam" id="PF02782">
    <property type="entry name" value="FGGY_C"/>
    <property type="match status" value="1"/>
</dbReference>
<feature type="domain" description="Carbohydrate kinase FGGY N-terminal" evidence="8">
    <location>
        <begin position="7"/>
        <end position="249"/>
    </location>
</feature>